<feature type="compositionally biased region" description="Basic and acidic residues" evidence="1">
    <location>
        <begin position="434"/>
        <end position="446"/>
    </location>
</feature>
<dbReference type="OrthoDB" id="5333304at2759"/>
<comment type="caution">
    <text evidence="2">The sequence shown here is derived from an EMBL/GenBank/DDBJ whole genome shotgun (WGS) entry which is preliminary data.</text>
</comment>
<accession>A0A1Y1ZBC6</accession>
<name>A0A1Y1ZBC6_9PLEO</name>
<feature type="compositionally biased region" description="Acidic residues" evidence="1">
    <location>
        <begin position="276"/>
        <end position="292"/>
    </location>
</feature>
<dbReference type="STRING" id="1231657.A0A1Y1ZBC6"/>
<organism evidence="2 3">
    <name type="scientific">Clohesyomyces aquaticus</name>
    <dbReference type="NCBI Taxonomy" id="1231657"/>
    <lineage>
        <taxon>Eukaryota</taxon>
        <taxon>Fungi</taxon>
        <taxon>Dikarya</taxon>
        <taxon>Ascomycota</taxon>
        <taxon>Pezizomycotina</taxon>
        <taxon>Dothideomycetes</taxon>
        <taxon>Pleosporomycetidae</taxon>
        <taxon>Pleosporales</taxon>
        <taxon>Lindgomycetaceae</taxon>
        <taxon>Clohesyomyces</taxon>
    </lineage>
</organism>
<gene>
    <name evidence="2" type="ORF">BCR34DRAFT_489437</name>
</gene>
<feature type="compositionally biased region" description="Basic and acidic residues" evidence="1">
    <location>
        <begin position="361"/>
        <end position="372"/>
    </location>
</feature>
<evidence type="ECO:0000313" key="3">
    <source>
        <dbReference type="Proteomes" id="UP000193144"/>
    </source>
</evidence>
<dbReference type="EMBL" id="MCFA01000109">
    <property type="protein sequence ID" value="ORY07414.1"/>
    <property type="molecule type" value="Genomic_DNA"/>
</dbReference>
<reference evidence="2 3" key="1">
    <citation type="submission" date="2016-07" db="EMBL/GenBank/DDBJ databases">
        <title>Pervasive Adenine N6-methylation of Active Genes in Fungi.</title>
        <authorList>
            <consortium name="DOE Joint Genome Institute"/>
            <person name="Mondo S.J."/>
            <person name="Dannebaum R.O."/>
            <person name="Kuo R.C."/>
            <person name="Labutti K."/>
            <person name="Haridas S."/>
            <person name="Kuo A."/>
            <person name="Salamov A."/>
            <person name="Ahrendt S.R."/>
            <person name="Lipzen A."/>
            <person name="Sullivan W."/>
            <person name="Andreopoulos W.B."/>
            <person name="Clum A."/>
            <person name="Lindquist E."/>
            <person name="Daum C."/>
            <person name="Ramamoorthy G.K."/>
            <person name="Gryganskyi A."/>
            <person name="Culley D."/>
            <person name="Magnuson J.K."/>
            <person name="James T.Y."/>
            <person name="O'Malley M.A."/>
            <person name="Stajich J.E."/>
            <person name="Spatafora J.W."/>
            <person name="Visel A."/>
            <person name="Grigoriev I.V."/>
        </authorList>
    </citation>
    <scope>NUCLEOTIDE SEQUENCE [LARGE SCALE GENOMIC DNA]</scope>
    <source>
        <strain evidence="2 3">CBS 115471</strain>
    </source>
</reference>
<evidence type="ECO:0000313" key="2">
    <source>
        <dbReference type="EMBL" id="ORY07414.1"/>
    </source>
</evidence>
<feature type="region of interest" description="Disordered" evidence="1">
    <location>
        <begin position="203"/>
        <end position="461"/>
    </location>
</feature>
<dbReference type="Proteomes" id="UP000193144">
    <property type="component" value="Unassembled WGS sequence"/>
</dbReference>
<protein>
    <submittedName>
        <fullName evidence="2">Uncharacterized protein</fullName>
    </submittedName>
</protein>
<dbReference type="AlphaFoldDB" id="A0A1Y1ZBC6"/>
<feature type="compositionally biased region" description="Polar residues" evidence="1">
    <location>
        <begin position="98"/>
        <end position="127"/>
    </location>
</feature>
<proteinExistence type="predicted"/>
<evidence type="ECO:0000256" key="1">
    <source>
        <dbReference type="SAM" id="MobiDB-lite"/>
    </source>
</evidence>
<feature type="region of interest" description="Disordered" evidence="1">
    <location>
        <begin position="55"/>
        <end position="129"/>
    </location>
</feature>
<sequence length="770" mass="87494">MSSALTAAAPHLNGNSVVPRDALREAEFLDRLLQIRDEVFGNKHARIQLPPQVLEQVAPRPVQQTPPFLSRPTTNGTPTSGTPNGSHFSHPFPPRPESSLQHYQPASGYSSPAQHAQRPFTSKSASSGIDPVLLTKSDHLIRAELQLKRQQIERALKDQFDRKGREKDHTIEESQFDVEGLLAKAHELVKPVSGLQITANQSEASESFDENSYYSSQADSWSSEEVDPNRPATGADAAVPLTSQAKNSAPEAQLTTVKPTARAEPKSGQADASLIDVDDEPYEPADDIEIYEPELAQPHDEQEESDYSPPPADVSSLGQNRGRGQDRGQVGHGGMNGSSRRRSPAGHPTPIQNARKRRREERREEKREEKRRQQANKRVVRSPEPVIKEEPQSPPPFASYSDPQPNKRRALQPLDDNVEVVSPRGARQQPIYYREQEFSRTPRQYEEPSSPTVVRMPQRRHVDDQDLRRVASLQYARRPISPVGPEPISYAPVETRHIRAASHAYADRPLEPVYREVQARASVAPRYIRDPSRSPIHEYLPHPQSPVAMAPPLRRIVVDQFGNKYYASPADVRESVAPPTRRIETEPYYERAVTREPTIRAPARPELYEEEDAQRMPPPPRRYVDISDNEVIETRPYRQRELSHRPVDTEYAPREVVERRPMVQYEEMGPPRDYIPSRAYSVRPDVVRREAPAEYAPVRHESIAPSGYVRVAAPRYREVSVVQDVGYDDRRYAFASQPQPRRYMEEGSERPIEMAQEPYTVESRRVSYRY</sequence>
<keyword evidence="3" id="KW-1185">Reference proteome</keyword>
<feature type="compositionally biased region" description="Low complexity" evidence="1">
    <location>
        <begin position="72"/>
        <end position="86"/>
    </location>
</feature>
<feature type="compositionally biased region" description="Low complexity" evidence="1">
    <location>
        <begin position="212"/>
        <end position="223"/>
    </location>
</feature>